<proteinExistence type="predicted"/>
<keyword evidence="2" id="KW-1185">Reference proteome</keyword>
<dbReference type="RefSeq" id="XP_007865622.1">
    <property type="nucleotide sequence ID" value="XM_007867431.1"/>
</dbReference>
<dbReference type="OMA" id="SHVNLMT"/>
<dbReference type="Proteomes" id="UP000030669">
    <property type="component" value="Unassembled WGS sequence"/>
</dbReference>
<dbReference type="AlphaFoldDB" id="S7RRH1"/>
<dbReference type="OrthoDB" id="3219836at2759"/>
<name>S7RRH1_GLOTA</name>
<reference evidence="1 2" key="1">
    <citation type="journal article" date="2012" name="Science">
        <title>The Paleozoic origin of enzymatic lignin decomposition reconstructed from 31 fungal genomes.</title>
        <authorList>
            <person name="Floudas D."/>
            <person name="Binder M."/>
            <person name="Riley R."/>
            <person name="Barry K."/>
            <person name="Blanchette R.A."/>
            <person name="Henrissat B."/>
            <person name="Martinez A.T."/>
            <person name="Otillar R."/>
            <person name="Spatafora J.W."/>
            <person name="Yadav J.S."/>
            <person name="Aerts A."/>
            <person name="Benoit I."/>
            <person name="Boyd A."/>
            <person name="Carlson A."/>
            <person name="Copeland A."/>
            <person name="Coutinho P.M."/>
            <person name="de Vries R.P."/>
            <person name="Ferreira P."/>
            <person name="Findley K."/>
            <person name="Foster B."/>
            <person name="Gaskell J."/>
            <person name="Glotzer D."/>
            <person name="Gorecki P."/>
            <person name="Heitman J."/>
            <person name="Hesse C."/>
            <person name="Hori C."/>
            <person name="Igarashi K."/>
            <person name="Jurgens J.A."/>
            <person name="Kallen N."/>
            <person name="Kersten P."/>
            <person name="Kohler A."/>
            <person name="Kuees U."/>
            <person name="Kumar T.K.A."/>
            <person name="Kuo A."/>
            <person name="LaButti K."/>
            <person name="Larrondo L.F."/>
            <person name="Lindquist E."/>
            <person name="Ling A."/>
            <person name="Lombard V."/>
            <person name="Lucas S."/>
            <person name="Lundell T."/>
            <person name="Martin R."/>
            <person name="McLaughlin D.J."/>
            <person name="Morgenstern I."/>
            <person name="Morin E."/>
            <person name="Murat C."/>
            <person name="Nagy L.G."/>
            <person name="Nolan M."/>
            <person name="Ohm R.A."/>
            <person name="Patyshakuliyeva A."/>
            <person name="Rokas A."/>
            <person name="Ruiz-Duenas F.J."/>
            <person name="Sabat G."/>
            <person name="Salamov A."/>
            <person name="Samejima M."/>
            <person name="Schmutz J."/>
            <person name="Slot J.C."/>
            <person name="St John F."/>
            <person name="Stenlid J."/>
            <person name="Sun H."/>
            <person name="Sun S."/>
            <person name="Syed K."/>
            <person name="Tsang A."/>
            <person name="Wiebenga A."/>
            <person name="Young D."/>
            <person name="Pisabarro A."/>
            <person name="Eastwood D.C."/>
            <person name="Martin F."/>
            <person name="Cullen D."/>
            <person name="Grigoriev I.V."/>
            <person name="Hibbett D.S."/>
        </authorList>
    </citation>
    <scope>NUCLEOTIDE SEQUENCE [LARGE SCALE GENOMIC DNA]</scope>
    <source>
        <strain evidence="1 2">ATCC 11539</strain>
    </source>
</reference>
<dbReference type="GeneID" id="19300108"/>
<dbReference type="KEGG" id="gtr:GLOTRDRAFT_115901"/>
<sequence>MPSPEITPAHSYEPRAASGHVNLMVDTLIANMRPEDLRAIMRTLLATHSPALASAFTDIARARLVQINAQALPPSSTVFVTTSPSGLSKPAPSLEEVLKRARSLYGAGMGFASLSLLASIVRDTWGRRWEAEGEMIDALTMIDADITQALQSSREELEGGRIADLAAARAAAAELREALKGSDAEVTTWGGEFPFERGAASMDHWKF</sequence>
<evidence type="ECO:0000313" key="1">
    <source>
        <dbReference type="EMBL" id="EPQ55539.1"/>
    </source>
</evidence>
<evidence type="ECO:0000313" key="2">
    <source>
        <dbReference type="Proteomes" id="UP000030669"/>
    </source>
</evidence>
<protein>
    <submittedName>
        <fullName evidence="1">Uncharacterized protein</fullName>
    </submittedName>
</protein>
<accession>S7RRH1</accession>
<organism evidence="1 2">
    <name type="scientific">Gloeophyllum trabeum (strain ATCC 11539 / FP-39264 / Madison 617)</name>
    <name type="common">Brown rot fungus</name>
    <dbReference type="NCBI Taxonomy" id="670483"/>
    <lineage>
        <taxon>Eukaryota</taxon>
        <taxon>Fungi</taxon>
        <taxon>Dikarya</taxon>
        <taxon>Basidiomycota</taxon>
        <taxon>Agaricomycotina</taxon>
        <taxon>Agaricomycetes</taxon>
        <taxon>Gloeophyllales</taxon>
        <taxon>Gloeophyllaceae</taxon>
        <taxon>Gloeophyllum</taxon>
    </lineage>
</organism>
<gene>
    <name evidence="1" type="ORF">GLOTRDRAFT_115901</name>
</gene>
<dbReference type="STRING" id="670483.S7RRH1"/>
<dbReference type="HOGENOM" id="CLU_080473_0_0_1"/>
<dbReference type="EMBL" id="KB469301">
    <property type="protein sequence ID" value="EPQ55539.1"/>
    <property type="molecule type" value="Genomic_DNA"/>
</dbReference>
<dbReference type="eggNOG" id="ENOG502SNNI">
    <property type="taxonomic scope" value="Eukaryota"/>
</dbReference>